<gene>
    <name evidence="6 7" type="primary">panB</name>
    <name evidence="7" type="ORF">GCM10022277_24820</name>
</gene>
<comment type="subunit">
    <text evidence="2 6">Homodecamer; pentamer of dimers.</text>
</comment>
<comment type="pathway">
    <text evidence="6">Cofactor biosynthesis; (R)-pantothenate biosynthesis; (R)-pantoate from 3-methyl-2-oxobutanoate: step 1/2.</text>
</comment>
<feature type="active site" description="Proton acceptor" evidence="6">
    <location>
        <position position="180"/>
    </location>
</feature>
<evidence type="ECO:0000256" key="1">
    <source>
        <dbReference type="ARBA" id="ARBA00008676"/>
    </source>
</evidence>
<protein>
    <recommendedName>
        <fullName evidence="6">3-methyl-2-oxobutanoate hydroxymethyltransferase</fullName>
        <ecNumber evidence="6">2.1.2.11</ecNumber>
    </recommendedName>
    <alternativeName>
        <fullName evidence="6">Ketopantoate hydroxymethyltransferase</fullName>
        <shortName evidence="6">KPHMT</shortName>
    </alternativeName>
</protein>
<dbReference type="PANTHER" id="PTHR20881:SF0">
    <property type="entry name" value="3-METHYL-2-OXOBUTANOATE HYDROXYMETHYLTRANSFERASE"/>
    <property type="match status" value="1"/>
</dbReference>
<dbReference type="InterPro" id="IPR040442">
    <property type="entry name" value="Pyrv_kinase-like_dom_sf"/>
</dbReference>
<feature type="binding site" evidence="6">
    <location>
        <position position="83"/>
    </location>
    <ligand>
        <name>Mg(2+)</name>
        <dbReference type="ChEBI" id="CHEBI:18420"/>
    </ligand>
</feature>
<keyword evidence="8" id="KW-1185">Reference proteome</keyword>
<feature type="binding site" evidence="6">
    <location>
        <position position="83"/>
    </location>
    <ligand>
        <name>3-methyl-2-oxobutanoate</name>
        <dbReference type="ChEBI" id="CHEBI:11851"/>
    </ligand>
</feature>
<dbReference type="EC" id="2.1.2.11" evidence="6"/>
<evidence type="ECO:0000256" key="5">
    <source>
        <dbReference type="ARBA" id="ARBA00022723"/>
    </source>
</evidence>
<evidence type="ECO:0000256" key="2">
    <source>
        <dbReference type="ARBA" id="ARBA00011424"/>
    </source>
</evidence>
<keyword evidence="6" id="KW-0963">Cytoplasm</keyword>
<evidence type="ECO:0000313" key="7">
    <source>
        <dbReference type="EMBL" id="GAA3927516.1"/>
    </source>
</evidence>
<dbReference type="Pfam" id="PF02548">
    <property type="entry name" value="Pantoate_transf"/>
    <property type="match status" value="1"/>
</dbReference>
<dbReference type="EMBL" id="BAABBN010000007">
    <property type="protein sequence ID" value="GAA3927516.1"/>
    <property type="molecule type" value="Genomic_DNA"/>
</dbReference>
<dbReference type="Proteomes" id="UP001501565">
    <property type="component" value="Unassembled WGS sequence"/>
</dbReference>
<feature type="binding site" evidence="6">
    <location>
        <position position="111"/>
    </location>
    <ligand>
        <name>3-methyl-2-oxobutanoate</name>
        <dbReference type="ChEBI" id="CHEBI:11851"/>
    </ligand>
</feature>
<feature type="binding site" evidence="6">
    <location>
        <position position="113"/>
    </location>
    <ligand>
        <name>Mg(2+)</name>
        <dbReference type="ChEBI" id="CHEBI:18420"/>
    </ligand>
</feature>
<dbReference type="InterPro" id="IPR015813">
    <property type="entry name" value="Pyrv/PenolPyrv_kinase-like_dom"/>
</dbReference>
<dbReference type="PANTHER" id="PTHR20881">
    <property type="entry name" value="3-METHYL-2-OXOBUTANOATE HYDROXYMETHYLTRANSFERASE"/>
    <property type="match status" value="1"/>
</dbReference>
<feature type="binding site" evidence="6">
    <location>
        <begin position="44"/>
        <end position="45"/>
    </location>
    <ligand>
        <name>3-methyl-2-oxobutanoate</name>
        <dbReference type="ChEBI" id="CHEBI:11851"/>
    </ligand>
</feature>
<dbReference type="SUPFAM" id="SSF51621">
    <property type="entry name" value="Phosphoenolpyruvate/pyruvate domain"/>
    <property type="match status" value="1"/>
</dbReference>
<keyword evidence="5 6" id="KW-0479">Metal-binding</keyword>
<dbReference type="PIRSF" id="PIRSF000388">
    <property type="entry name" value="Pantoate_hydroxy_MeTrfase"/>
    <property type="match status" value="1"/>
</dbReference>
<comment type="caution">
    <text evidence="7">The sequence shown here is derived from an EMBL/GenBank/DDBJ whole genome shotgun (WGS) entry which is preliminary data.</text>
</comment>
<dbReference type="Gene3D" id="3.20.20.60">
    <property type="entry name" value="Phosphoenolpyruvate-binding domains"/>
    <property type="match status" value="1"/>
</dbReference>
<dbReference type="HAMAP" id="MF_00156">
    <property type="entry name" value="PanB"/>
    <property type="match status" value="1"/>
</dbReference>
<evidence type="ECO:0000313" key="8">
    <source>
        <dbReference type="Proteomes" id="UP001501565"/>
    </source>
</evidence>
<dbReference type="InterPro" id="IPR003700">
    <property type="entry name" value="Pantoate_hydroxy_MeTrfase"/>
</dbReference>
<comment type="subcellular location">
    <subcellularLocation>
        <location evidence="6">Cytoplasm</location>
    </subcellularLocation>
</comment>
<sequence length="263" mass="27911">MAVTVNTLKEMKQSGEKFTCLTSYDATFAQVVSSTGVEVILIGDSLGMVLQGNDSTLPVTLEDMTYHTQCVSNGNQGALLMADMPFMSYATPAQAMESAAALMQSGAHMVKLEGGDWLCETIRLLSERGIPTCAHLGLTPQTVNKMGGYKVQGRLDDQANKMVSDAIALAIAGADVILLECVPAHLAEKITQSVDIPVIGIGAGNKTDGQVLVIHDMLGVTSGHRPKFVKNFLEGNSSISAAIENYITDVKSGAFPSEEHTFK</sequence>
<comment type="cofactor">
    <cofactor evidence="6">
        <name>Mg(2+)</name>
        <dbReference type="ChEBI" id="CHEBI:18420"/>
    </cofactor>
    <text evidence="6">Binds 1 Mg(2+) ion per subunit.</text>
</comment>
<comment type="similarity">
    <text evidence="1 6">Belongs to the PanB family.</text>
</comment>
<keyword evidence="6" id="KW-0460">Magnesium</keyword>
<dbReference type="NCBIfam" id="TIGR00222">
    <property type="entry name" value="panB"/>
    <property type="match status" value="1"/>
</dbReference>
<dbReference type="CDD" id="cd06557">
    <property type="entry name" value="KPHMT-like"/>
    <property type="match status" value="1"/>
</dbReference>
<keyword evidence="4 6" id="KW-0808">Transferase</keyword>
<keyword evidence="3 6" id="KW-0566">Pantothenate biosynthesis</keyword>
<comment type="function">
    <text evidence="6">Catalyzes the reversible reaction in which hydroxymethyl group from 5,10-methylenetetrahydrofolate is transferred onto alpha-ketoisovalerate to form ketopantoate.</text>
</comment>
<organism evidence="7 8">
    <name type="scientific">Litoribacillus peritrichatus</name>
    <dbReference type="NCBI Taxonomy" id="718191"/>
    <lineage>
        <taxon>Bacteria</taxon>
        <taxon>Pseudomonadati</taxon>
        <taxon>Pseudomonadota</taxon>
        <taxon>Gammaproteobacteria</taxon>
        <taxon>Oceanospirillales</taxon>
        <taxon>Oceanospirillaceae</taxon>
        <taxon>Litoribacillus</taxon>
    </lineage>
</organism>
<feature type="binding site" evidence="6">
    <location>
        <position position="44"/>
    </location>
    <ligand>
        <name>Mg(2+)</name>
        <dbReference type="ChEBI" id="CHEBI:18420"/>
    </ligand>
</feature>
<reference evidence="8" key="1">
    <citation type="journal article" date="2019" name="Int. J. Syst. Evol. Microbiol.">
        <title>The Global Catalogue of Microorganisms (GCM) 10K type strain sequencing project: providing services to taxonomists for standard genome sequencing and annotation.</title>
        <authorList>
            <consortium name="The Broad Institute Genomics Platform"/>
            <consortium name="The Broad Institute Genome Sequencing Center for Infectious Disease"/>
            <person name="Wu L."/>
            <person name="Ma J."/>
        </authorList>
    </citation>
    <scope>NUCLEOTIDE SEQUENCE [LARGE SCALE GENOMIC DNA]</scope>
    <source>
        <strain evidence="8">JCM 17551</strain>
    </source>
</reference>
<comment type="catalytic activity">
    <reaction evidence="6">
        <text>(6R)-5,10-methylene-5,6,7,8-tetrahydrofolate + 3-methyl-2-oxobutanoate + H2O = 2-dehydropantoate + (6S)-5,6,7,8-tetrahydrofolate</text>
        <dbReference type="Rhea" id="RHEA:11824"/>
        <dbReference type="ChEBI" id="CHEBI:11561"/>
        <dbReference type="ChEBI" id="CHEBI:11851"/>
        <dbReference type="ChEBI" id="CHEBI:15377"/>
        <dbReference type="ChEBI" id="CHEBI:15636"/>
        <dbReference type="ChEBI" id="CHEBI:57453"/>
        <dbReference type="EC" id="2.1.2.11"/>
    </reaction>
</comment>
<dbReference type="RefSeq" id="WP_344798850.1">
    <property type="nucleotide sequence ID" value="NZ_BAABBN010000007.1"/>
</dbReference>
<name>A0ABP7MPE6_9GAMM</name>
<proteinExistence type="inferred from homology"/>
<dbReference type="NCBIfam" id="NF001452">
    <property type="entry name" value="PRK00311.1"/>
    <property type="match status" value="1"/>
</dbReference>
<evidence type="ECO:0000256" key="4">
    <source>
        <dbReference type="ARBA" id="ARBA00022679"/>
    </source>
</evidence>
<evidence type="ECO:0000256" key="3">
    <source>
        <dbReference type="ARBA" id="ARBA00022655"/>
    </source>
</evidence>
<evidence type="ECO:0000256" key="6">
    <source>
        <dbReference type="HAMAP-Rule" id="MF_00156"/>
    </source>
</evidence>
<accession>A0ABP7MPE6</accession>